<dbReference type="Pfam" id="PF23282">
    <property type="entry name" value="WHD_ROQ1"/>
    <property type="match status" value="1"/>
</dbReference>
<dbReference type="InterPro" id="IPR002182">
    <property type="entry name" value="NB-ARC"/>
</dbReference>
<feature type="domain" description="Disease resistance protein Roq1-like winged-helix" evidence="7">
    <location>
        <begin position="290"/>
        <end position="329"/>
    </location>
</feature>
<evidence type="ECO:0000256" key="2">
    <source>
        <dbReference type="ARBA" id="ARBA00022614"/>
    </source>
</evidence>
<keyword evidence="4" id="KW-0175">Coiled coil</keyword>
<evidence type="ECO:0000313" key="9">
    <source>
        <dbReference type="RefSeq" id="XP_027769970.1"/>
    </source>
</evidence>
<feature type="domain" description="NB-ARC" evidence="6">
    <location>
        <begin position="53"/>
        <end position="219"/>
    </location>
</feature>
<keyword evidence="3" id="KW-0677">Repeat</keyword>
<organism evidence="8 9">
    <name type="scientific">Solanum pennellii</name>
    <name type="common">Tomato</name>
    <name type="synonym">Lycopersicon pennellii</name>
    <dbReference type="NCBI Taxonomy" id="28526"/>
    <lineage>
        <taxon>Eukaryota</taxon>
        <taxon>Viridiplantae</taxon>
        <taxon>Streptophyta</taxon>
        <taxon>Embryophyta</taxon>
        <taxon>Tracheophyta</taxon>
        <taxon>Spermatophyta</taxon>
        <taxon>Magnoliopsida</taxon>
        <taxon>eudicotyledons</taxon>
        <taxon>Gunneridae</taxon>
        <taxon>Pentapetalae</taxon>
        <taxon>asterids</taxon>
        <taxon>lamiids</taxon>
        <taxon>Solanales</taxon>
        <taxon>Solanaceae</taxon>
        <taxon>Solanoideae</taxon>
        <taxon>Solaneae</taxon>
        <taxon>Solanum</taxon>
        <taxon>Solanum subgen. Lycopersicon</taxon>
    </lineage>
</organism>
<dbReference type="Proteomes" id="UP000694930">
    <property type="component" value="Chromosome 2"/>
</dbReference>
<dbReference type="Gene3D" id="1.10.8.430">
    <property type="entry name" value="Helical domain of apoptotic protease-activating factors"/>
    <property type="match status" value="1"/>
</dbReference>
<gene>
    <name evidence="9" type="primary">LOC114075989</name>
</gene>
<dbReference type="Pfam" id="PF00931">
    <property type="entry name" value="NB-ARC"/>
    <property type="match status" value="1"/>
</dbReference>
<keyword evidence="5" id="KW-0472">Membrane</keyword>
<evidence type="ECO:0000259" key="7">
    <source>
        <dbReference type="Pfam" id="PF23282"/>
    </source>
</evidence>
<dbReference type="PANTHER" id="PTHR11017:SF368">
    <property type="entry name" value="TIR DOMAIN-CONTAINING PROTEIN"/>
    <property type="match status" value="1"/>
</dbReference>
<dbReference type="InterPro" id="IPR058192">
    <property type="entry name" value="WHD_ROQ1-like"/>
</dbReference>
<protein>
    <submittedName>
        <fullName evidence="9">Disease resistance protein RPP2B-like</fullName>
    </submittedName>
</protein>
<accession>A0ABM1V2K2</accession>
<dbReference type="InterPro" id="IPR042197">
    <property type="entry name" value="Apaf_helical"/>
</dbReference>
<sequence>MADQSGSGMVLQNSAQETDELRFIEKLVKVTENKVNRSILSVAPYLIGIHLRVNDICLWLQHKTDDVDIWGIYGMGGIGKTTMAKYAFNFNFESFERSSFLYNVRDFFESTDGLIYLQKQFLYDILDGRKIDIHSVEDGINQIKSVVYCKRFLVVLDDIDEVDQLASIVGMRDRLYSGSKIIVTTRHIELLRACEIELIDDVQKLNKDESVELFSWHAFGQGHPVEHYTKFLTMIIEYCIGCPLALQVLGSSLSGKSLDVWESTLRKLGLIPNSQVSKKLQISFACIQDDHDKSLFPDIACFFLGKNVDHVVSILDACGYYSMVRIHNL</sequence>
<proteinExistence type="predicted"/>
<dbReference type="RefSeq" id="XP_027769970.1">
    <property type="nucleotide sequence ID" value="XM_027914169.1"/>
</dbReference>
<evidence type="ECO:0000256" key="3">
    <source>
        <dbReference type="ARBA" id="ARBA00022737"/>
    </source>
</evidence>
<dbReference type="InterPro" id="IPR027417">
    <property type="entry name" value="P-loop_NTPase"/>
</dbReference>
<evidence type="ECO:0000313" key="8">
    <source>
        <dbReference type="Proteomes" id="UP000694930"/>
    </source>
</evidence>
<dbReference type="GeneID" id="114075989"/>
<evidence type="ECO:0000259" key="6">
    <source>
        <dbReference type="Pfam" id="PF00931"/>
    </source>
</evidence>
<name>A0ABM1V2K2_SOLPN</name>
<dbReference type="InterPro" id="IPR044974">
    <property type="entry name" value="Disease_R_plants"/>
</dbReference>
<reference evidence="9" key="2">
    <citation type="submission" date="2025-08" db="UniProtKB">
        <authorList>
            <consortium name="RefSeq"/>
        </authorList>
    </citation>
    <scope>IDENTIFICATION</scope>
</reference>
<keyword evidence="2" id="KW-0433">Leucine-rich repeat</keyword>
<comment type="subcellular location">
    <subcellularLocation>
        <location evidence="1">Membrane</location>
        <topology evidence="1">Peripheral membrane protein</topology>
    </subcellularLocation>
</comment>
<dbReference type="SUPFAM" id="SSF52540">
    <property type="entry name" value="P-loop containing nucleoside triphosphate hydrolases"/>
    <property type="match status" value="1"/>
</dbReference>
<evidence type="ECO:0000256" key="4">
    <source>
        <dbReference type="ARBA" id="ARBA00023054"/>
    </source>
</evidence>
<evidence type="ECO:0000256" key="5">
    <source>
        <dbReference type="ARBA" id="ARBA00023136"/>
    </source>
</evidence>
<dbReference type="PANTHER" id="PTHR11017">
    <property type="entry name" value="LEUCINE-RICH REPEAT-CONTAINING PROTEIN"/>
    <property type="match status" value="1"/>
</dbReference>
<dbReference type="Gene3D" id="3.40.50.300">
    <property type="entry name" value="P-loop containing nucleotide triphosphate hydrolases"/>
    <property type="match status" value="1"/>
</dbReference>
<evidence type="ECO:0000256" key="1">
    <source>
        <dbReference type="ARBA" id="ARBA00004170"/>
    </source>
</evidence>
<keyword evidence="8" id="KW-1185">Reference proteome</keyword>
<dbReference type="PRINTS" id="PR00364">
    <property type="entry name" value="DISEASERSIST"/>
</dbReference>
<reference evidence="8" key="1">
    <citation type="journal article" date="2014" name="Nat. Genet.">
        <title>The genome of the stress-tolerant wild tomato species Solanum pennellii.</title>
        <authorList>
            <person name="Bolger A."/>
            <person name="Scossa F."/>
            <person name="Bolger M.E."/>
            <person name="Lanz C."/>
            <person name="Maumus F."/>
            <person name="Tohge T."/>
            <person name="Quesneville H."/>
            <person name="Alseekh S."/>
            <person name="Sorensen I."/>
            <person name="Lichtenstein G."/>
            <person name="Fich E.A."/>
            <person name="Conte M."/>
            <person name="Keller H."/>
            <person name="Schneeberger K."/>
            <person name="Schwacke R."/>
            <person name="Ofner I."/>
            <person name="Vrebalov J."/>
            <person name="Xu Y."/>
            <person name="Osorio S."/>
            <person name="Aflitos S.A."/>
            <person name="Schijlen E."/>
            <person name="Jimenez-Gomez J.M."/>
            <person name="Ryngajllo M."/>
            <person name="Kimura S."/>
            <person name="Kumar R."/>
            <person name="Koenig D."/>
            <person name="Headland L.R."/>
            <person name="Maloof J.N."/>
            <person name="Sinha N."/>
            <person name="van Ham R.C."/>
            <person name="Lankhorst R.K."/>
            <person name="Mao L."/>
            <person name="Vogel A."/>
            <person name="Arsova B."/>
            <person name="Panstruga R."/>
            <person name="Fei Z."/>
            <person name="Rose J.K."/>
            <person name="Zamir D."/>
            <person name="Carrari F."/>
            <person name="Giovannoni J.J."/>
            <person name="Weigel D."/>
            <person name="Usadel B."/>
            <person name="Fernie A.R."/>
        </authorList>
    </citation>
    <scope>NUCLEOTIDE SEQUENCE [LARGE SCALE GENOMIC DNA]</scope>
    <source>
        <strain evidence="8">cv. LA0716</strain>
    </source>
</reference>